<proteinExistence type="predicted"/>
<dbReference type="Proteomes" id="UP000746690">
    <property type="component" value="Unassembled WGS sequence"/>
</dbReference>
<evidence type="ECO:0000313" key="2">
    <source>
        <dbReference type="EMBL" id="NMH87710.1"/>
    </source>
</evidence>
<organism evidence="2 3">
    <name type="scientific">Flavivirga algicola</name>
    <dbReference type="NCBI Taxonomy" id="2729136"/>
    <lineage>
        <taxon>Bacteria</taxon>
        <taxon>Pseudomonadati</taxon>
        <taxon>Bacteroidota</taxon>
        <taxon>Flavobacteriia</taxon>
        <taxon>Flavobacteriales</taxon>
        <taxon>Flavobacteriaceae</taxon>
        <taxon>Flavivirga</taxon>
    </lineage>
</organism>
<dbReference type="SUPFAM" id="SSF56601">
    <property type="entry name" value="beta-lactamase/transpeptidase-like"/>
    <property type="match status" value="1"/>
</dbReference>
<comment type="caution">
    <text evidence="2">The sequence shown here is derived from an EMBL/GenBank/DDBJ whole genome shotgun (WGS) entry which is preliminary data.</text>
</comment>
<accession>A0ABX1RXI1</accession>
<dbReference type="InterPro" id="IPR001466">
    <property type="entry name" value="Beta-lactam-related"/>
</dbReference>
<dbReference type="PANTHER" id="PTHR46825:SF9">
    <property type="entry name" value="BETA-LACTAMASE-RELATED DOMAIN-CONTAINING PROTEIN"/>
    <property type="match status" value="1"/>
</dbReference>
<sequence length="549" mass="61996">MAIISQKQMNKVFLLSVLISINTTFSQTNSHSNKSFVTDSIFQSYCNPNEPGMAIGIVQDGKVIYKNSKGMADLSNRLPITSSTVFNIASVSKQFTALLALIAEQEGKFKLNDDIREYLPELKNIPNKITVKQLANHTHGLPNYSDLTAMMGFDLATPIRNEQAVETILGAKQVNFKAGTQYQYGNSGFMLLAEILKRVYEKPFPILLKEKIFEPLNMTQTSVIDAPNIIINDKAIAYRKNGDFYSEHMNRQMECGSSNIHTTLDDFIKWSVNFQIPKVGSSNQINHLTTKTVSISKDGDLGYGLGYFIETYKGLKTVFHGGGTAGYRAYILHVPDHNLSIVSLGNKEGFDGLLIIKDLLELYLKDFLAKPNPVEVSYSPKELKEFEGVYKTQPGQYWTIKADDKNIYFGDDNTPLPLISNDKFGFYLPTSYLTFHPNSIEFRIADFNYHYEKVEFNPPVLSKKELEKYVGIFKNEEFNTFYELLVIEDNLIAKHLTNGEITLNPLSKNSFYAEYPLGELNFQLNSKGKVNGFILSGTNLNNIKFIKVN</sequence>
<dbReference type="PANTHER" id="PTHR46825">
    <property type="entry name" value="D-ALANYL-D-ALANINE-CARBOXYPEPTIDASE/ENDOPEPTIDASE AMPH"/>
    <property type="match status" value="1"/>
</dbReference>
<name>A0ABX1RXI1_9FLAO</name>
<dbReference type="EMBL" id="JABBHF010000004">
    <property type="protein sequence ID" value="NMH87710.1"/>
    <property type="molecule type" value="Genomic_DNA"/>
</dbReference>
<dbReference type="InterPro" id="IPR050491">
    <property type="entry name" value="AmpC-like"/>
</dbReference>
<feature type="domain" description="Beta-lactamase-related" evidence="1">
    <location>
        <begin position="50"/>
        <end position="350"/>
    </location>
</feature>
<evidence type="ECO:0000259" key="1">
    <source>
        <dbReference type="Pfam" id="PF00144"/>
    </source>
</evidence>
<evidence type="ECO:0000313" key="3">
    <source>
        <dbReference type="Proteomes" id="UP000746690"/>
    </source>
</evidence>
<gene>
    <name evidence="2" type="ORF">HHX25_09355</name>
</gene>
<dbReference type="RefSeq" id="WP_169672463.1">
    <property type="nucleotide sequence ID" value="NZ_JABBHF010000004.1"/>
</dbReference>
<dbReference type="Pfam" id="PF00144">
    <property type="entry name" value="Beta-lactamase"/>
    <property type="match status" value="1"/>
</dbReference>
<dbReference type="Gene3D" id="3.40.710.10">
    <property type="entry name" value="DD-peptidase/beta-lactamase superfamily"/>
    <property type="match status" value="1"/>
</dbReference>
<protein>
    <submittedName>
        <fullName evidence="2">Beta-lactamase family protein</fullName>
    </submittedName>
</protein>
<keyword evidence="3" id="KW-1185">Reference proteome</keyword>
<reference evidence="2 3" key="1">
    <citation type="submission" date="2020-04" db="EMBL/GenBank/DDBJ databases">
        <title>A Flavivirga sp. nov.</title>
        <authorList>
            <person name="Sun X."/>
        </authorList>
    </citation>
    <scope>NUCLEOTIDE SEQUENCE [LARGE SCALE GENOMIC DNA]</scope>
    <source>
        <strain evidence="2 3">Y03</strain>
    </source>
</reference>
<dbReference type="InterPro" id="IPR012338">
    <property type="entry name" value="Beta-lactam/transpept-like"/>
</dbReference>